<feature type="domain" description="Putative plant transposon protein" evidence="1">
    <location>
        <begin position="7"/>
        <end position="136"/>
    </location>
</feature>
<reference evidence="2 3" key="2">
    <citation type="journal article" date="2017" name="Front. Plant Sci.">
        <title>Gene Classification and Mining of Molecular Markers Useful in Red Clover (Trifolium pratense) Breeding.</title>
        <authorList>
            <person name="Istvanek J."/>
            <person name="Dluhosova J."/>
            <person name="Dluhos P."/>
            <person name="Patkova L."/>
            <person name="Nedelnik J."/>
            <person name="Repkova J."/>
        </authorList>
    </citation>
    <scope>NUCLEOTIDE SEQUENCE [LARGE SCALE GENOMIC DNA]</scope>
    <source>
        <strain evidence="3">cv. Tatra</strain>
        <tissue evidence="2">Young leaves</tissue>
    </source>
</reference>
<dbReference type="EMBL" id="ASHM01036942">
    <property type="protein sequence ID" value="PNX79936.1"/>
    <property type="molecule type" value="Genomic_DNA"/>
</dbReference>
<dbReference type="Pfam" id="PF20167">
    <property type="entry name" value="Transposase_32"/>
    <property type="match status" value="1"/>
</dbReference>
<proteinExistence type="predicted"/>
<dbReference type="AlphaFoldDB" id="A0A2K3LN38"/>
<accession>A0A2K3LN38</accession>
<gene>
    <name evidence="2" type="ORF">L195_g035928</name>
</gene>
<comment type="caution">
    <text evidence="2">The sequence shown here is derived from an EMBL/GenBank/DDBJ whole genome shotgun (WGS) entry which is preliminary data.</text>
</comment>
<evidence type="ECO:0000259" key="1">
    <source>
        <dbReference type="Pfam" id="PF20167"/>
    </source>
</evidence>
<sequence length="193" mass="21833">MIQKIQKYKKVFDRGRCTKFSLAVVNEFLGRSREDVPEMKVSNDEICKTLTNNTVRKWPGNIQSAKLTAEYALLNEIGVTNWALTSHTSEVTIGMAKFIYAIGTRTPLDFGTYIFDQTLKHGKTLDVQFPIVVPTLLCGIILSLHPDICTATDVPCAREAACLWTLDRLKGHMLQILLHHLSSKQLVYYLECK</sequence>
<dbReference type="Proteomes" id="UP000236291">
    <property type="component" value="Unassembled WGS sequence"/>
</dbReference>
<dbReference type="InterPro" id="IPR046796">
    <property type="entry name" value="Transposase_32_dom"/>
</dbReference>
<reference evidence="2 3" key="1">
    <citation type="journal article" date="2014" name="Am. J. Bot.">
        <title>Genome assembly and annotation for red clover (Trifolium pratense; Fabaceae).</title>
        <authorList>
            <person name="Istvanek J."/>
            <person name="Jaros M."/>
            <person name="Krenek A."/>
            <person name="Repkova J."/>
        </authorList>
    </citation>
    <scope>NUCLEOTIDE SEQUENCE [LARGE SCALE GENOMIC DNA]</scope>
    <source>
        <strain evidence="3">cv. Tatra</strain>
        <tissue evidence="2">Young leaves</tissue>
    </source>
</reference>
<name>A0A2K3LN38_TRIPR</name>
<evidence type="ECO:0000313" key="2">
    <source>
        <dbReference type="EMBL" id="PNX79936.1"/>
    </source>
</evidence>
<evidence type="ECO:0000313" key="3">
    <source>
        <dbReference type="Proteomes" id="UP000236291"/>
    </source>
</evidence>
<organism evidence="2 3">
    <name type="scientific">Trifolium pratense</name>
    <name type="common">Red clover</name>
    <dbReference type="NCBI Taxonomy" id="57577"/>
    <lineage>
        <taxon>Eukaryota</taxon>
        <taxon>Viridiplantae</taxon>
        <taxon>Streptophyta</taxon>
        <taxon>Embryophyta</taxon>
        <taxon>Tracheophyta</taxon>
        <taxon>Spermatophyta</taxon>
        <taxon>Magnoliopsida</taxon>
        <taxon>eudicotyledons</taxon>
        <taxon>Gunneridae</taxon>
        <taxon>Pentapetalae</taxon>
        <taxon>rosids</taxon>
        <taxon>fabids</taxon>
        <taxon>Fabales</taxon>
        <taxon>Fabaceae</taxon>
        <taxon>Papilionoideae</taxon>
        <taxon>50 kb inversion clade</taxon>
        <taxon>NPAAA clade</taxon>
        <taxon>Hologalegina</taxon>
        <taxon>IRL clade</taxon>
        <taxon>Trifolieae</taxon>
        <taxon>Trifolium</taxon>
    </lineage>
</organism>
<protein>
    <submittedName>
        <fullName evidence="2">Envelope-like protein</fullName>
    </submittedName>
</protein>